<sequence>METLWHTDPMRVCRYRLVERLGAKGNDAPVPGRRRPTRTPEADRAAPPGLGHGGFSRAPAAAALLTE</sequence>
<evidence type="ECO:0000256" key="1">
    <source>
        <dbReference type="SAM" id="MobiDB-lite"/>
    </source>
</evidence>
<name>A0ABT2JST4_9ACTN</name>
<dbReference type="Proteomes" id="UP001156389">
    <property type="component" value="Unassembled WGS sequence"/>
</dbReference>
<protein>
    <recommendedName>
        <fullName evidence="4">Transposase</fullName>
    </recommendedName>
</protein>
<dbReference type="RefSeq" id="WP_260218280.1">
    <property type="nucleotide sequence ID" value="NZ_JAJAGO010000006.1"/>
</dbReference>
<evidence type="ECO:0000313" key="2">
    <source>
        <dbReference type="EMBL" id="MCT2590952.1"/>
    </source>
</evidence>
<feature type="region of interest" description="Disordered" evidence="1">
    <location>
        <begin position="24"/>
        <end position="67"/>
    </location>
</feature>
<organism evidence="2 3">
    <name type="scientific">Streptomyces gossypii</name>
    <dbReference type="NCBI Taxonomy" id="2883101"/>
    <lineage>
        <taxon>Bacteria</taxon>
        <taxon>Bacillati</taxon>
        <taxon>Actinomycetota</taxon>
        <taxon>Actinomycetes</taxon>
        <taxon>Kitasatosporales</taxon>
        <taxon>Streptomycetaceae</taxon>
        <taxon>Streptomyces</taxon>
    </lineage>
</organism>
<gene>
    <name evidence="2" type="ORF">LHJ74_13705</name>
</gene>
<evidence type="ECO:0000313" key="3">
    <source>
        <dbReference type="Proteomes" id="UP001156389"/>
    </source>
</evidence>
<keyword evidence="3" id="KW-1185">Reference proteome</keyword>
<reference evidence="2 3" key="1">
    <citation type="submission" date="2021-10" db="EMBL/GenBank/DDBJ databases">
        <title>Streptomyces gossypii sp. nov., isolated from soil collected from cotton field.</title>
        <authorList>
            <person name="Ge X."/>
            <person name="Chen X."/>
            <person name="Liu W."/>
        </authorList>
    </citation>
    <scope>NUCLEOTIDE SEQUENCE [LARGE SCALE GENOMIC DNA]</scope>
    <source>
        <strain evidence="2 3">N2-109</strain>
    </source>
</reference>
<proteinExistence type="predicted"/>
<evidence type="ECO:0008006" key="4">
    <source>
        <dbReference type="Google" id="ProtNLM"/>
    </source>
</evidence>
<dbReference type="EMBL" id="JAJAGO010000006">
    <property type="protein sequence ID" value="MCT2590952.1"/>
    <property type="molecule type" value="Genomic_DNA"/>
</dbReference>
<comment type="caution">
    <text evidence="2">The sequence shown here is derived from an EMBL/GenBank/DDBJ whole genome shotgun (WGS) entry which is preliminary data.</text>
</comment>
<accession>A0ABT2JST4</accession>